<dbReference type="AlphaFoldDB" id="A0A1F7W558"/>
<sequence>MSIRDESRIIFTDDGTATLEMDRIKDGPDARRIKLLRRTVDGKALLPPSMLSKTFPEGCVFHESGAHEDIFVVECPPQVRSVTWKYGTGWDELVHAGGLPKFDLTPADRTRNQFRLAFPYMIFVVYMKDTGMRDAHLFVRPGPLHDLREPLFWPWTTNIHADTGKICFKDIPAVRLSDGPRAVERVVEEFWATAFNDHWSTWWTKYGTEVPRLRSVWEWEHWSRRNPSWVLDAPMLPFPVALWEIIEKWRREYGGASMRFGFQEMLAAARTAPLWRPAAEREGDLLMCESVAVIHNGKVIEIGTELVSQIDDPGAGLNAGEAYAVAHFYEVSKAGIRYVALTGVSRAVSLLELTGRDRDTEAVDPKRAAADTIERLRLSVGLRFRFTSCEDLADVDTRKVYEIGDLRVDPDGDVEILFGKTDPRWIFVTYGGGTLLPSVRLLFPELSAGTFTFDDFRLRVGEAGMLQGVLTRVTNIWERLEAPGTYAATFEGRGELNICSNGALQFSWNPLIFELNERHVVLGKNCLDLRDVSHLLLSKGVVVEVGGWCVSENAGHPLDLSLEVVPYNAAIPIIRNSEWVGLEGEPCAITHALPECTLSRGQRVRFVSEDILGLDAGETFEILCFCNGKSGRVEIVFSDGGSIELDSRVAGTMRIERVVGTNRFDPLSETDCESLPNGAIVNRRYVRDEVVRYLGGSASVPEEHRGKIATVVYSNVDDRTLKIRIGGMTYDGVYRKYVARVIAEAHRKFVTIVGLFGVMRSGPEIPIPKELHREHRKTTGAPHPCGKDVDKVQLHFGDFVLAQYPTDWSDGGRSVMRDAVALVVSYAPSNEMLYLYCMPEDVRIPAHRYGYTSGYENVPVEYRNSPKKERVCLNKSNGVVRLVPNGGSTESIEPGSFVSVKPEAMPRFGWGGVSPNDRGRVTQLFSDEASITFSNGTERKFLVSDLVRADPRVGDRVRIRASAIPLYGPGDAQREEEGTVVSRSTSQHLVVDFPSHPGWHAHPNELEIVAIPPLT</sequence>
<evidence type="ECO:0000313" key="1">
    <source>
        <dbReference type="EMBL" id="OGL97953.1"/>
    </source>
</evidence>
<comment type="caution">
    <text evidence="1">The sequence shown here is derived from an EMBL/GenBank/DDBJ whole genome shotgun (WGS) entry which is preliminary data.</text>
</comment>
<evidence type="ECO:0000313" key="2">
    <source>
        <dbReference type="Proteomes" id="UP000176501"/>
    </source>
</evidence>
<proteinExistence type="predicted"/>
<organism evidence="1 2">
    <name type="scientific">Candidatus Uhrbacteria bacterium RIFOXYB2_FULL_57_15</name>
    <dbReference type="NCBI Taxonomy" id="1802422"/>
    <lineage>
        <taxon>Bacteria</taxon>
        <taxon>Candidatus Uhriibacteriota</taxon>
    </lineage>
</organism>
<protein>
    <submittedName>
        <fullName evidence="1">Uncharacterized protein</fullName>
    </submittedName>
</protein>
<name>A0A1F7W558_9BACT</name>
<accession>A0A1F7W558</accession>
<reference evidence="1 2" key="1">
    <citation type="journal article" date="2016" name="Nat. Commun.">
        <title>Thousands of microbial genomes shed light on interconnected biogeochemical processes in an aquifer system.</title>
        <authorList>
            <person name="Anantharaman K."/>
            <person name="Brown C.T."/>
            <person name="Hug L.A."/>
            <person name="Sharon I."/>
            <person name="Castelle C.J."/>
            <person name="Probst A.J."/>
            <person name="Thomas B.C."/>
            <person name="Singh A."/>
            <person name="Wilkins M.J."/>
            <person name="Karaoz U."/>
            <person name="Brodie E.L."/>
            <person name="Williams K.H."/>
            <person name="Hubbard S.S."/>
            <person name="Banfield J.F."/>
        </authorList>
    </citation>
    <scope>NUCLEOTIDE SEQUENCE [LARGE SCALE GENOMIC DNA]</scope>
</reference>
<gene>
    <name evidence="1" type="ORF">A2304_05365</name>
</gene>
<dbReference type="Proteomes" id="UP000176501">
    <property type="component" value="Unassembled WGS sequence"/>
</dbReference>
<dbReference type="EMBL" id="MGFE01000026">
    <property type="protein sequence ID" value="OGL97953.1"/>
    <property type="molecule type" value="Genomic_DNA"/>
</dbReference>